<name>A0ACC0KCZ4_CHOFU</name>
<gene>
    <name evidence="1" type="ORF">MSG28_012092</name>
</gene>
<comment type="caution">
    <text evidence="1">The sequence shown here is derived from an EMBL/GenBank/DDBJ whole genome shotgun (WGS) entry which is preliminary data.</text>
</comment>
<dbReference type="Proteomes" id="UP001064048">
    <property type="component" value="Chromosome 21"/>
</dbReference>
<proteinExistence type="predicted"/>
<sequence length="1344" mass="152223">MKLFLLLAGVAAVLGAAPRAQNTRDLLVEDHPDGGVLLTVVKETGPEVLGLIGRRVSDDDEVTFDLTSTFDEASGGYRITVHWDGPSDRIFEDCFDFGSKQWFGGPEQKEQYWPIQNGRLQKYSMISKEDDNAAVSERYWLNSEGVYIYVHPEAPLFVDHHNILDNHICFVAEVTDPYSTRRTHNVLKYDIWLFDNAKVAHQHAVDTYLGKPSGIPEYRMIQYPIWSTWARYSREIDQESLWTFANEIKDSGFPNAQFEIDDLWEICYGSLTVDERKLPDLKQLVQDIKGLGFRVAIWVHPFINKDCNPWYSEALEKGYLVLNEEGSPDSTWWNNNGSLPGYIDFTNPEAADWYSSRIQNILDTYDIDTIKFDAGESSWSPQIPVQNGDIDLHPGHIVQTYVRTVAKFGPSIEVRSGMRTQDLPVFIRMVDKDTYWGFNNGLATLVTTLLQMNLQGYTLVLPDMIGGNGYNDKPSKELFVRWLQANVFMPALHKTLSPPPFDDEYLLGQKILVAPVLEEGAVSRDIYLPRGTWRDASGSIYEGPVELIASTIGRSLITTVTSSEDIEGGVKLYIESIELSVQTLMSQIFPIENATVLDMGYVTKESDNGAVIERYWLNSAGEYIYVNPQVPLFVDYGNVSSNQICFKAEIAAPYSTRRNHTELSYDFWVLSDVKAAHLHALANYLGKPSGVPDYTMVKYPIWSTWAQFFRDINETNLIEYASEIKAYGFANSQLEIDDMWEVCYGSLKVNEDKFSNFTKLVQDIKALGYRATIWMHPFINQNCEPWYSEALNNSYVDFTNPAAAEWWYQRVKKIIPVQTGDADLHPHHITQAYVRTCARFGNMIEVRTGFRTQDLPIFVRMVDRDSAWGLTNGLSTIITTTFQMNLNGYTLVLPDMIGGNGKNLNNANSAPPTKELFIRWVQANTFLPAMQFSFLPWRFDNEYLLGEDIIVAPVLVENATTRDIYLPEGEWLAKGLSTEAYTGPIWLLDYPAPLDELPYFVRKGTNEPDAASTPHVADILVAVAVVMLSGNSSMLMDITHPFPPIISGSTRGYPFMFICRSVVIKLGRFSNGHRGMECSILEKFYYFQYMLKRFCVPRFTSFIDEWMRPNSHSKPLSFQHVHSILHIRKPIHINSLRSIADLPEIINLQLTIRKAITVDFISKLKHHIVINMILVSSPSRPNGVILVDKQWDFFVEVVEDSFGVEPVGFCDAAVVGLFCDIRVVDKSEPLDWPPYPLRSFPGDGDDLSSPGSGHSLHSNANGRVVRELDDYVAVLDDVFDSTGAAANDRDDFGETLCGWEMGSWDENNEAQTQQVESSVRVVFELGLQVRSVQHGDVNSQRAYC</sequence>
<reference evidence="1 2" key="1">
    <citation type="journal article" date="2022" name="Genome Biol. Evol.">
        <title>The Spruce Budworm Genome: Reconstructing the Evolutionary History of Antifreeze Proteins.</title>
        <authorList>
            <person name="Beliveau C."/>
            <person name="Gagne P."/>
            <person name="Picq S."/>
            <person name="Vernygora O."/>
            <person name="Keeling C.I."/>
            <person name="Pinkney K."/>
            <person name="Doucet D."/>
            <person name="Wen F."/>
            <person name="Johnston J.S."/>
            <person name="Maaroufi H."/>
            <person name="Boyle B."/>
            <person name="Laroche J."/>
            <person name="Dewar K."/>
            <person name="Juretic N."/>
            <person name="Blackburn G."/>
            <person name="Nisole A."/>
            <person name="Brunet B."/>
            <person name="Brandao M."/>
            <person name="Lumley L."/>
            <person name="Duan J."/>
            <person name="Quan G."/>
            <person name="Lucarotti C.J."/>
            <person name="Roe A.D."/>
            <person name="Sperling F.A.H."/>
            <person name="Levesque R.C."/>
            <person name="Cusson M."/>
        </authorList>
    </citation>
    <scope>NUCLEOTIDE SEQUENCE [LARGE SCALE GENOMIC DNA]</scope>
    <source>
        <strain evidence="1">Glfc:IPQL:Cfum</strain>
    </source>
</reference>
<evidence type="ECO:0000313" key="2">
    <source>
        <dbReference type="Proteomes" id="UP001064048"/>
    </source>
</evidence>
<protein>
    <submittedName>
        <fullName evidence="1">Uncharacterized protein</fullName>
    </submittedName>
</protein>
<keyword evidence="2" id="KW-1185">Reference proteome</keyword>
<dbReference type="EMBL" id="CM046121">
    <property type="protein sequence ID" value="KAI8433921.1"/>
    <property type="molecule type" value="Genomic_DNA"/>
</dbReference>
<evidence type="ECO:0000313" key="1">
    <source>
        <dbReference type="EMBL" id="KAI8433921.1"/>
    </source>
</evidence>
<accession>A0ACC0KCZ4</accession>
<organism evidence="1 2">
    <name type="scientific">Choristoneura fumiferana</name>
    <name type="common">Spruce budworm moth</name>
    <name type="synonym">Archips fumiferana</name>
    <dbReference type="NCBI Taxonomy" id="7141"/>
    <lineage>
        <taxon>Eukaryota</taxon>
        <taxon>Metazoa</taxon>
        <taxon>Ecdysozoa</taxon>
        <taxon>Arthropoda</taxon>
        <taxon>Hexapoda</taxon>
        <taxon>Insecta</taxon>
        <taxon>Pterygota</taxon>
        <taxon>Neoptera</taxon>
        <taxon>Endopterygota</taxon>
        <taxon>Lepidoptera</taxon>
        <taxon>Glossata</taxon>
        <taxon>Ditrysia</taxon>
        <taxon>Tortricoidea</taxon>
        <taxon>Tortricidae</taxon>
        <taxon>Tortricinae</taxon>
        <taxon>Choristoneura</taxon>
    </lineage>
</organism>